<accession>A0A517ZDB1</accession>
<proteinExistence type="predicted"/>
<sequence length="39" mass="4128">MPAQSGSCRTPGPRLVPLTSTLLRPRSDRSPLGTLSAIH</sequence>
<dbReference type="KEGG" id="mri:Mal4_48330"/>
<protein>
    <submittedName>
        <fullName evidence="2">Uncharacterized protein</fullName>
    </submittedName>
</protein>
<name>A0A517ZDB1_9PLAN</name>
<gene>
    <name evidence="2" type="ORF">Mal4_48330</name>
</gene>
<dbReference type="AlphaFoldDB" id="A0A517ZDB1"/>
<feature type="region of interest" description="Disordered" evidence="1">
    <location>
        <begin position="1"/>
        <end position="39"/>
    </location>
</feature>
<dbReference type="EMBL" id="CP036275">
    <property type="protein sequence ID" value="QDU40476.1"/>
    <property type="molecule type" value="Genomic_DNA"/>
</dbReference>
<organism evidence="2 3">
    <name type="scientific">Maioricimonas rarisocia</name>
    <dbReference type="NCBI Taxonomy" id="2528026"/>
    <lineage>
        <taxon>Bacteria</taxon>
        <taxon>Pseudomonadati</taxon>
        <taxon>Planctomycetota</taxon>
        <taxon>Planctomycetia</taxon>
        <taxon>Planctomycetales</taxon>
        <taxon>Planctomycetaceae</taxon>
        <taxon>Maioricimonas</taxon>
    </lineage>
</organism>
<reference evidence="2 3" key="1">
    <citation type="submission" date="2019-02" db="EMBL/GenBank/DDBJ databases">
        <title>Deep-cultivation of Planctomycetes and their phenomic and genomic characterization uncovers novel biology.</title>
        <authorList>
            <person name="Wiegand S."/>
            <person name="Jogler M."/>
            <person name="Boedeker C."/>
            <person name="Pinto D."/>
            <person name="Vollmers J."/>
            <person name="Rivas-Marin E."/>
            <person name="Kohn T."/>
            <person name="Peeters S.H."/>
            <person name="Heuer A."/>
            <person name="Rast P."/>
            <person name="Oberbeckmann S."/>
            <person name="Bunk B."/>
            <person name="Jeske O."/>
            <person name="Meyerdierks A."/>
            <person name="Storesund J.E."/>
            <person name="Kallscheuer N."/>
            <person name="Luecker S."/>
            <person name="Lage O.M."/>
            <person name="Pohl T."/>
            <person name="Merkel B.J."/>
            <person name="Hornburger P."/>
            <person name="Mueller R.-W."/>
            <person name="Bruemmer F."/>
            <person name="Labrenz M."/>
            <person name="Spormann A.M."/>
            <person name="Op den Camp H."/>
            <person name="Overmann J."/>
            <person name="Amann R."/>
            <person name="Jetten M.S.M."/>
            <person name="Mascher T."/>
            <person name="Medema M.H."/>
            <person name="Devos D.P."/>
            <person name="Kaster A.-K."/>
            <person name="Ovreas L."/>
            <person name="Rohde M."/>
            <person name="Galperin M.Y."/>
            <person name="Jogler C."/>
        </authorList>
    </citation>
    <scope>NUCLEOTIDE SEQUENCE [LARGE SCALE GENOMIC DNA]</scope>
    <source>
        <strain evidence="2 3">Mal4</strain>
    </source>
</reference>
<keyword evidence="3" id="KW-1185">Reference proteome</keyword>
<dbReference type="Proteomes" id="UP000320496">
    <property type="component" value="Chromosome"/>
</dbReference>
<evidence type="ECO:0000313" key="3">
    <source>
        <dbReference type="Proteomes" id="UP000320496"/>
    </source>
</evidence>
<evidence type="ECO:0000256" key="1">
    <source>
        <dbReference type="SAM" id="MobiDB-lite"/>
    </source>
</evidence>
<evidence type="ECO:0000313" key="2">
    <source>
        <dbReference type="EMBL" id="QDU40476.1"/>
    </source>
</evidence>